<protein>
    <submittedName>
        <fullName evidence="1">Uncharacterized protein</fullName>
    </submittedName>
</protein>
<keyword evidence="2" id="KW-1185">Reference proteome</keyword>
<organism evidence="1 2">
    <name type="scientific">Cryptococcus depauperatus CBS 7841</name>
    <dbReference type="NCBI Taxonomy" id="1295531"/>
    <lineage>
        <taxon>Eukaryota</taxon>
        <taxon>Fungi</taxon>
        <taxon>Dikarya</taxon>
        <taxon>Basidiomycota</taxon>
        <taxon>Agaricomycotina</taxon>
        <taxon>Tremellomycetes</taxon>
        <taxon>Tremellales</taxon>
        <taxon>Cryptococcaceae</taxon>
        <taxon>Cryptococcus</taxon>
    </lineage>
</organism>
<dbReference type="AlphaFoldDB" id="A0AAJ8JQU6"/>
<name>A0AAJ8JQU6_9TREE</name>
<accession>A0AAJ8JQU6</accession>
<proteinExistence type="predicted"/>
<dbReference type="GeneID" id="91086122"/>
<gene>
    <name evidence="1" type="ORF">L203_101910</name>
</gene>
<evidence type="ECO:0000313" key="1">
    <source>
        <dbReference type="EMBL" id="WVN86738.1"/>
    </source>
</evidence>
<dbReference type="Proteomes" id="UP000094043">
    <property type="component" value="Chromosome 2"/>
</dbReference>
<dbReference type="Gene3D" id="3.30.428.10">
    <property type="entry name" value="HIT-like"/>
    <property type="match status" value="1"/>
</dbReference>
<dbReference type="RefSeq" id="XP_066067438.1">
    <property type="nucleotide sequence ID" value="XM_066211341.1"/>
</dbReference>
<sequence length="81" mass="9309">MEDVQRQERAIELDGAGGRVTIVPFWTVWPYEILMLPYKMNVPSLLQLQKRSAKLGKDTLKRSWCDTTTSSVSFTTYKPSI</sequence>
<reference evidence="1" key="2">
    <citation type="journal article" date="2022" name="Elife">
        <title>Obligate sexual reproduction of a homothallic fungus closely related to the Cryptococcus pathogenic species complex.</title>
        <authorList>
            <person name="Passer A.R."/>
            <person name="Clancey S.A."/>
            <person name="Shea T."/>
            <person name="David-Palma M."/>
            <person name="Averette A.F."/>
            <person name="Boekhout T."/>
            <person name="Porcel B.M."/>
            <person name="Nowrousian M."/>
            <person name="Cuomo C.A."/>
            <person name="Sun S."/>
            <person name="Heitman J."/>
            <person name="Coelho M.A."/>
        </authorList>
    </citation>
    <scope>NUCLEOTIDE SEQUENCE</scope>
    <source>
        <strain evidence="1">CBS 7841</strain>
    </source>
</reference>
<dbReference type="InterPro" id="IPR036265">
    <property type="entry name" value="HIT-like_sf"/>
</dbReference>
<dbReference type="EMBL" id="CP143785">
    <property type="protein sequence ID" value="WVN86738.1"/>
    <property type="molecule type" value="Genomic_DNA"/>
</dbReference>
<dbReference type="KEGG" id="cdep:91086122"/>
<reference evidence="1" key="1">
    <citation type="submission" date="2016-06" db="EMBL/GenBank/DDBJ databases">
        <authorList>
            <person name="Cuomo C."/>
            <person name="Litvintseva A."/>
            <person name="Heitman J."/>
            <person name="Chen Y."/>
            <person name="Sun S."/>
            <person name="Springer D."/>
            <person name="Dromer F."/>
            <person name="Young S."/>
            <person name="Zeng Q."/>
            <person name="Chapman S."/>
            <person name="Gujja S."/>
            <person name="Saif S."/>
            <person name="Birren B."/>
        </authorList>
    </citation>
    <scope>NUCLEOTIDE SEQUENCE</scope>
    <source>
        <strain evidence="1">CBS 7841</strain>
    </source>
</reference>
<reference evidence="1" key="3">
    <citation type="submission" date="2024-01" db="EMBL/GenBank/DDBJ databases">
        <authorList>
            <person name="Coelho M.A."/>
            <person name="David-Palma M."/>
            <person name="Shea T."/>
            <person name="Sun S."/>
            <person name="Cuomo C.A."/>
            <person name="Heitman J."/>
        </authorList>
    </citation>
    <scope>NUCLEOTIDE SEQUENCE</scope>
    <source>
        <strain evidence="1">CBS 7841</strain>
    </source>
</reference>
<evidence type="ECO:0000313" key="2">
    <source>
        <dbReference type="Proteomes" id="UP000094043"/>
    </source>
</evidence>